<dbReference type="InterPro" id="IPR053160">
    <property type="entry name" value="MFS_DHA3_Transporter"/>
</dbReference>
<dbReference type="EMBL" id="AP022871">
    <property type="protein sequence ID" value="BCB89584.1"/>
    <property type="molecule type" value="Genomic_DNA"/>
</dbReference>
<sequence length="235" mass="25088">MSGDGSGLAAVFVRWTWCRAVLHRGWWAVTSVHLVVDARLSASELVLIGVGQSFAALVFEVPAGVFADAVSRRWSLVISHPLMGIAMLATGPVSGFVPLLATQMLWGLAWNFASGADVAWISDELNDPPAVAVVLVRADQAQLTGTVAGLVSISGLAWLTEPGTAMVLAGVSMLLLGLYVVARFPERYFQPVHARRWSASCDRAGCWPRPSIWERSSAGSPLPQSPTAPRCRPPC</sequence>
<accession>A0A6F8YTZ7</accession>
<dbReference type="SUPFAM" id="SSF103473">
    <property type="entry name" value="MFS general substrate transporter"/>
    <property type="match status" value="1"/>
</dbReference>
<protein>
    <recommendedName>
        <fullName evidence="5">Major facilitator superfamily (MFS) profile domain-containing protein</fullName>
    </recommendedName>
</protein>
<feature type="region of interest" description="Disordered" evidence="1">
    <location>
        <begin position="216"/>
        <end position="235"/>
    </location>
</feature>
<evidence type="ECO:0008006" key="5">
    <source>
        <dbReference type="Google" id="ProtNLM"/>
    </source>
</evidence>
<dbReference type="Gene3D" id="1.20.1250.20">
    <property type="entry name" value="MFS general substrate transporter like domains"/>
    <property type="match status" value="1"/>
</dbReference>
<keyword evidence="2" id="KW-0472">Membrane</keyword>
<dbReference type="PANTHER" id="PTHR23530">
    <property type="entry name" value="TRANSPORT PROTEIN-RELATED"/>
    <property type="match status" value="1"/>
</dbReference>
<dbReference type="KEGG" id="psuu:Psuf_068970"/>
<keyword evidence="2" id="KW-1133">Transmembrane helix</keyword>
<feature type="transmembrane region" description="Helical" evidence="2">
    <location>
        <begin position="164"/>
        <end position="182"/>
    </location>
</feature>
<feature type="compositionally biased region" description="Pro residues" evidence="1">
    <location>
        <begin position="223"/>
        <end position="235"/>
    </location>
</feature>
<reference evidence="3 4" key="2">
    <citation type="submission" date="2020-03" db="EMBL/GenBank/DDBJ databases">
        <authorList>
            <person name="Ichikawa N."/>
            <person name="Kimura A."/>
            <person name="Kitahashi Y."/>
            <person name="Uohara A."/>
        </authorList>
    </citation>
    <scope>NUCLEOTIDE SEQUENCE [LARGE SCALE GENOMIC DNA]</scope>
    <source>
        <strain evidence="3 4">NBRC 105367</strain>
    </source>
</reference>
<dbReference type="CDD" id="cd06174">
    <property type="entry name" value="MFS"/>
    <property type="match status" value="1"/>
</dbReference>
<dbReference type="RefSeq" id="WP_173161526.1">
    <property type="nucleotide sequence ID" value="NZ_AP022871.1"/>
</dbReference>
<feature type="transmembrane region" description="Helical" evidence="2">
    <location>
        <begin position="82"/>
        <end position="101"/>
    </location>
</feature>
<dbReference type="PANTHER" id="PTHR23530:SF1">
    <property type="entry name" value="PERMEASE, MAJOR FACILITATOR SUPERFAMILY-RELATED"/>
    <property type="match status" value="1"/>
</dbReference>
<feature type="transmembrane region" description="Helical" evidence="2">
    <location>
        <begin position="45"/>
        <end position="70"/>
    </location>
</feature>
<keyword evidence="2" id="KW-0812">Transmembrane</keyword>
<name>A0A6F8YTZ7_9ACTN</name>
<gene>
    <name evidence="3" type="ORF">Psuf_068970</name>
</gene>
<evidence type="ECO:0000256" key="1">
    <source>
        <dbReference type="SAM" id="MobiDB-lite"/>
    </source>
</evidence>
<evidence type="ECO:0000313" key="3">
    <source>
        <dbReference type="EMBL" id="BCB89584.1"/>
    </source>
</evidence>
<evidence type="ECO:0000313" key="4">
    <source>
        <dbReference type="Proteomes" id="UP000503011"/>
    </source>
</evidence>
<dbReference type="AlphaFoldDB" id="A0A6F8YTZ7"/>
<evidence type="ECO:0000256" key="2">
    <source>
        <dbReference type="SAM" id="Phobius"/>
    </source>
</evidence>
<organism evidence="3 4">
    <name type="scientific">Phytohabitans suffuscus</name>
    <dbReference type="NCBI Taxonomy" id="624315"/>
    <lineage>
        <taxon>Bacteria</taxon>
        <taxon>Bacillati</taxon>
        <taxon>Actinomycetota</taxon>
        <taxon>Actinomycetes</taxon>
        <taxon>Micromonosporales</taxon>
        <taxon>Micromonosporaceae</taxon>
    </lineage>
</organism>
<dbReference type="InterPro" id="IPR036259">
    <property type="entry name" value="MFS_trans_sf"/>
</dbReference>
<reference evidence="3 4" key="1">
    <citation type="submission" date="2020-03" db="EMBL/GenBank/DDBJ databases">
        <title>Whole genome shotgun sequence of Phytohabitans suffuscus NBRC 105367.</title>
        <authorList>
            <person name="Komaki H."/>
            <person name="Tamura T."/>
        </authorList>
    </citation>
    <scope>NUCLEOTIDE SEQUENCE [LARGE SCALE GENOMIC DNA]</scope>
    <source>
        <strain evidence="3 4">NBRC 105367</strain>
    </source>
</reference>
<proteinExistence type="predicted"/>
<keyword evidence="4" id="KW-1185">Reference proteome</keyword>
<dbReference type="Proteomes" id="UP000503011">
    <property type="component" value="Chromosome"/>
</dbReference>